<keyword evidence="2" id="KW-1133">Transmembrane helix</keyword>
<keyword evidence="2" id="KW-0812">Transmembrane</keyword>
<evidence type="ECO:0000313" key="3">
    <source>
        <dbReference type="EMBL" id="TPR54290.1"/>
    </source>
</evidence>
<evidence type="ECO:0000313" key="4">
    <source>
        <dbReference type="Proteomes" id="UP000316851"/>
    </source>
</evidence>
<evidence type="ECO:0000256" key="1">
    <source>
        <dbReference type="SAM" id="MobiDB-lite"/>
    </source>
</evidence>
<evidence type="ECO:0008006" key="5">
    <source>
        <dbReference type="Google" id="ProtNLM"/>
    </source>
</evidence>
<name>A0ABY2Z091_9BACT</name>
<dbReference type="Proteomes" id="UP000316851">
    <property type="component" value="Unassembled WGS sequence"/>
</dbReference>
<accession>A0ABY2Z091</accession>
<protein>
    <recommendedName>
        <fullName evidence="5">Lipoprotein</fullName>
    </recommendedName>
</protein>
<dbReference type="RefSeq" id="WP_140914635.1">
    <property type="nucleotide sequence ID" value="NZ_VHHP01000002.1"/>
</dbReference>
<keyword evidence="2" id="KW-0472">Membrane</keyword>
<dbReference type="EMBL" id="VHHP01000002">
    <property type="protein sequence ID" value="TPR54290.1"/>
    <property type="molecule type" value="Genomic_DNA"/>
</dbReference>
<comment type="caution">
    <text evidence="3">The sequence shown here is derived from an EMBL/GenBank/DDBJ whole genome shotgun (WGS) entry which is preliminary data.</text>
</comment>
<feature type="transmembrane region" description="Helical" evidence="2">
    <location>
        <begin position="31"/>
        <end position="51"/>
    </location>
</feature>
<gene>
    <name evidence="3" type="ORF">FJR74_00725</name>
</gene>
<evidence type="ECO:0000256" key="2">
    <source>
        <dbReference type="SAM" id="Phobius"/>
    </source>
</evidence>
<keyword evidence="4" id="KW-1185">Reference proteome</keyword>
<sequence>MAKQEQNQDLIEPNEKKAKKQGKGPKIAKTFFMFAGILVPTVCVIAIPLALNKRQNYGNNKVFFDSKESIKAPVIEELKDNKIRVTFEQITPNEIQILSSNPREIEEKSKYDHLLAYQNTFSFIQSGYNFDSFFANNNKKTHTVEINQNNVQIFNIDILKMIEDFNKSRSPKNKVSDSFFIKSIDKVNTSMTYAYVNGKFLVYYDNAPGYQGYSTVNFFRSITTWLDNYRKENNLPDAIDYKLISANLSANVNLNDELSKVTSIVFNNKIVIELTKANENN</sequence>
<feature type="region of interest" description="Disordered" evidence="1">
    <location>
        <begin position="1"/>
        <end position="22"/>
    </location>
</feature>
<organism evidence="3 4">
    <name type="scientific">Metamycoplasma neophronis</name>
    <dbReference type="NCBI Taxonomy" id="872983"/>
    <lineage>
        <taxon>Bacteria</taxon>
        <taxon>Bacillati</taxon>
        <taxon>Mycoplasmatota</taxon>
        <taxon>Mycoplasmoidales</taxon>
        <taxon>Metamycoplasmataceae</taxon>
        <taxon>Metamycoplasma</taxon>
    </lineage>
</organism>
<reference evidence="3" key="1">
    <citation type="submission" date="2019-06" db="EMBL/GenBank/DDBJ databases">
        <title>Mycoplasma neophronis type strain whole genome sequence.</title>
        <authorList>
            <person name="Spergser J."/>
        </authorList>
    </citation>
    <scope>NUCLEOTIDE SEQUENCE [LARGE SCALE GENOMIC DNA]</scope>
    <source>
        <strain evidence="3">DSM 24097</strain>
    </source>
</reference>
<proteinExistence type="predicted"/>